<dbReference type="FunFam" id="1.20.1050.10:FF:000012">
    <property type="entry name" value="Tau class glutathione S-transferase"/>
    <property type="match status" value="1"/>
</dbReference>
<dbReference type="PROSITE" id="PS50405">
    <property type="entry name" value="GST_CTER"/>
    <property type="match status" value="1"/>
</dbReference>
<dbReference type="InterPro" id="IPR045074">
    <property type="entry name" value="GST_C_Tau"/>
</dbReference>
<dbReference type="SUPFAM" id="SSF47616">
    <property type="entry name" value="GST C-terminal domain-like"/>
    <property type="match status" value="1"/>
</dbReference>
<sequence>MEEVKLIGAWPSPFLYRVIWALKLKGVKYTYIEEDLANKSALLLKFNPVHTKIPVLVHGGKPIVESSVILEYIEETWPENPLLPKDPYERATARFWVKFLDDKVPTIGAFFAATGEQYEKAIKDALEVLTTTEEQSGIGGKKFFGGDKIGLVDLVYGAIAHWLGAMEEIVGVTLMEPHKFPRLHEWKMNFKEVPVIKEDLPDYAVMIPVLKQRRERLRASQ</sequence>
<dbReference type="SUPFAM" id="SSF52833">
    <property type="entry name" value="Thioredoxin-like"/>
    <property type="match status" value="1"/>
</dbReference>
<dbReference type="SFLD" id="SFLDG01152">
    <property type="entry name" value="Main.3:_Omega-_and_Tau-like"/>
    <property type="match status" value="1"/>
</dbReference>
<dbReference type="InterPro" id="IPR004046">
    <property type="entry name" value="GST_C"/>
</dbReference>
<comment type="similarity">
    <text evidence="4">Belongs to the GST superfamily.</text>
</comment>
<feature type="domain" description="GST N-terminal" evidence="5">
    <location>
        <begin position="2"/>
        <end position="81"/>
    </location>
</feature>
<keyword evidence="2" id="KW-0808">Transferase</keyword>
<feature type="domain" description="GST C-terminal" evidence="6">
    <location>
        <begin position="86"/>
        <end position="217"/>
    </location>
</feature>
<gene>
    <name evidence="7" type="ORF">AQUCO_02500094v1</name>
</gene>
<dbReference type="EMBL" id="KZ305042">
    <property type="protein sequence ID" value="PIA40145.1"/>
    <property type="molecule type" value="Genomic_DNA"/>
</dbReference>
<dbReference type="PROSITE" id="PS50404">
    <property type="entry name" value="GST_NTER"/>
    <property type="match status" value="1"/>
</dbReference>
<dbReference type="PANTHER" id="PTHR11260">
    <property type="entry name" value="GLUTATHIONE S-TRANSFERASE, GST, SUPERFAMILY, GST DOMAIN CONTAINING"/>
    <property type="match status" value="1"/>
</dbReference>
<dbReference type="SFLD" id="SFLDS00019">
    <property type="entry name" value="Glutathione_Transferase_(cytos"/>
    <property type="match status" value="1"/>
</dbReference>
<dbReference type="PANTHER" id="PTHR11260:SF775">
    <property type="entry name" value="GLUTATHIONE S-TRANSFERASE U10"/>
    <property type="match status" value="1"/>
</dbReference>
<name>A0A2G5D9D5_AQUCA</name>
<dbReference type="GO" id="GO:0006749">
    <property type="term" value="P:glutathione metabolic process"/>
    <property type="evidence" value="ECO:0007669"/>
    <property type="project" value="InterPro"/>
</dbReference>
<evidence type="ECO:0000256" key="2">
    <source>
        <dbReference type="ARBA" id="ARBA00022679"/>
    </source>
</evidence>
<dbReference type="GO" id="GO:0004364">
    <property type="term" value="F:glutathione transferase activity"/>
    <property type="evidence" value="ECO:0007669"/>
    <property type="project" value="UniProtKB-EC"/>
</dbReference>
<dbReference type="InterPro" id="IPR045073">
    <property type="entry name" value="Omega/Tau-like"/>
</dbReference>
<protein>
    <recommendedName>
        <fullName evidence="1">glutathione transferase</fullName>
        <ecNumber evidence="1">2.5.1.18</ecNumber>
    </recommendedName>
</protein>
<evidence type="ECO:0000256" key="3">
    <source>
        <dbReference type="ARBA" id="ARBA00047960"/>
    </source>
</evidence>
<dbReference type="InterPro" id="IPR004045">
    <property type="entry name" value="Glutathione_S-Trfase_N"/>
</dbReference>
<dbReference type="InterPro" id="IPR036282">
    <property type="entry name" value="Glutathione-S-Trfase_C_sf"/>
</dbReference>
<keyword evidence="8" id="KW-1185">Reference proteome</keyword>
<reference evidence="7 8" key="1">
    <citation type="submission" date="2017-09" db="EMBL/GenBank/DDBJ databases">
        <title>WGS assembly of Aquilegia coerulea Goldsmith.</title>
        <authorList>
            <person name="Hodges S."/>
            <person name="Kramer E."/>
            <person name="Nordborg M."/>
            <person name="Tomkins J."/>
            <person name="Borevitz J."/>
            <person name="Derieg N."/>
            <person name="Yan J."/>
            <person name="Mihaltcheva S."/>
            <person name="Hayes R.D."/>
            <person name="Rokhsar D."/>
        </authorList>
    </citation>
    <scope>NUCLEOTIDE SEQUENCE [LARGE SCALE GENOMIC DNA]</scope>
    <source>
        <strain evidence="8">cv. Goldsmith</strain>
    </source>
</reference>
<evidence type="ECO:0000259" key="6">
    <source>
        <dbReference type="PROSITE" id="PS50405"/>
    </source>
</evidence>
<comment type="catalytic activity">
    <reaction evidence="3">
        <text>RX + glutathione = an S-substituted glutathione + a halide anion + H(+)</text>
        <dbReference type="Rhea" id="RHEA:16437"/>
        <dbReference type="ChEBI" id="CHEBI:15378"/>
        <dbReference type="ChEBI" id="CHEBI:16042"/>
        <dbReference type="ChEBI" id="CHEBI:17792"/>
        <dbReference type="ChEBI" id="CHEBI:57925"/>
        <dbReference type="ChEBI" id="CHEBI:90779"/>
        <dbReference type="EC" id="2.5.1.18"/>
    </reaction>
</comment>
<dbReference type="InParanoid" id="A0A2G5D9D5"/>
<dbReference type="InterPro" id="IPR010987">
    <property type="entry name" value="Glutathione-S-Trfase_C-like"/>
</dbReference>
<organism evidence="7 8">
    <name type="scientific">Aquilegia coerulea</name>
    <name type="common">Rocky mountain columbine</name>
    <dbReference type="NCBI Taxonomy" id="218851"/>
    <lineage>
        <taxon>Eukaryota</taxon>
        <taxon>Viridiplantae</taxon>
        <taxon>Streptophyta</taxon>
        <taxon>Embryophyta</taxon>
        <taxon>Tracheophyta</taxon>
        <taxon>Spermatophyta</taxon>
        <taxon>Magnoliopsida</taxon>
        <taxon>Ranunculales</taxon>
        <taxon>Ranunculaceae</taxon>
        <taxon>Thalictroideae</taxon>
        <taxon>Aquilegia</taxon>
    </lineage>
</organism>
<dbReference type="CDD" id="cd03058">
    <property type="entry name" value="GST_N_Tau"/>
    <property type="match status" value="1"/>
</dbReference>
<dbReference type="InterPro" id="IPR036249">
    <property type="entry name" value="Thioredoxin-like_sf"/>
</dbReference>
<dbReference type="SFLD" id="SFLDG00358">
    <property type="entry name" value="Main_(cytGST)"/>
    <property type="match status" value="1"/>
</dbReference>
<dbReference type="Proteomes" id="UP000230069">
    <property type="component" value="Unassembled WGS sequence"/>
</dbReference>
<dbReference type="FunFam" id="3.40.30.10:FF:000014">
    <property type="entry name" value="Tau class glutathione S-transferase"/>
    <property type="match status" value="1"/>
</dbReference>
<dbReference type="GO" id="GO:0005737">
    <property type="term" value="C:cytoplasm"/>
    <property type="evidence" value="ECO:0007669"/>
    <property type="project" value="TreeGrafter"/>
</dbReference>
<dbReference type="EC" id="2.5.1.18" evidence="1"/>
<dbReference type="Pfam" id="PF02798">
    <property type="entry name" value="GST_N"/>
    <property type="match status" value="1"/>
</dbReference>
<evidence type="ECO:0000256" key="4">
    <source>
        <dbReference type="RuleBase" id="RU003494"/>
    </source>
</evidence>
<dbReference type="Pfam" id="PF00043">
    <property type="entry name" value="GST_C"/>
    <property type="match status" value="1"/>
</dbReference>
<accession>A0A2G5D9D5</accession>
<dbReference type="InterPro" id="IPR040079">
    <property type="entry name" value="Glutathione_S-Trfase"/>
</dbReference>
<proteinExistence type="inferred from homology"/>
<dbReference type="Gene3D" id="1.20.1050.10">
    <property type="match status" value="1"/>
</dbReference>
<evidence type="ECO:0000313" key="8">
    <source>
        <dbReference type="Proteomes" id="UP000230069"/>
    </source>
</evidence>
<evidence type="ECO:0000256" key="1">
    <source>
        <dbReference type="ARBA" id="ARBA00012452"/>
    </source>
</evidence>
<dbReference type="Gene3D" id="3.40.30.10">
    <property type="entry name" value="Glutaredoxin"/>
    <property type="match status" value="1"/>
</dbReference>
<evidence type="ECO:0000259" key="5">
    <source>
        <dbReference type="PROSITE" id="PS50404"/>
    </source>
</evidence>
<dbReference type="AlphaFoldDB" id="A0A2G5D9D5"/>
<dbReference type="STRING" id="218851.A0A2G5D9D5"/>
<evidence type="ECO:0000313" key="7">
    <source>
        <dbReference type="EMBL" id="PIA40145.1"/>
    </source>
</evidence>
<dbReference type="OrthoDB" id="4951845at2759"/>
<dbReference type="CDD" id="cd03185">
    <property type="entry name" value="GST_C_Tau"/>
    <property type="match status" value="1"/>
</dbReference>